<evidence type="ECO:0000256" key="1">
    <source>
        <dbReference type="ARBA" id="ARBA00002664"/>
    </source>
</evidence>
<dbReference type="InterPro" id="IPR036020">
    <property type="entry name" value="WW_dom_sf"/>
</dbReference>
<dbReference type="EC" id="2.1.1.57" evidence="2 8"/>
<reference evidence="12 13" key="1">
    <citation type="submission" date="2013-11" db="EMBL/GenBank/DDBJ databases">
        <title>Opisthorchis viverrini - life in the bile duct.</title>
        <authorList>
            <person name="Young N.D."/>
            <person name="Nagarajan N."/>
            <person name="Lin S.J."/>
            <person name="Korhonen P.K."/>
            <person name="Jex A.R."/>
            <person name="Hall R.S."/>
            <person name="Safavi-Hemami H."/>
            <person name="Kaewkong W."/>
            <person name="Bertrand D."/>
            <person name="Gao S."/>
            <person name="Seet Q."/>
            <person name="Wongkham S."/>
            <person name="Teh B.T."/>
            <person name="Wongkham C."/>
            <person name="Intapan P.M."/>
            <person name="Maleewong W."/>
            <person name="Yang X."/>
            <person name="Hu M."/>
            <person name="Wang Z."/>
            <person name="Hofmann A."/>
            <person name="Sternberg P.W."/>
            <person name="Tan P."/>
            <person name="Wang J."/>
            <person name="Gasser R.B."/>
        </authorList>
    </citation>
    <scope>NUCLEOTIDE SEQUENCE [LARGE SCALE GENOMIC DNA]</scope>
</reference>
<dbReference type="CDD" id="cd00201">
    <property type="entry name" value="WW"/>
    <property type="match status" value="1"/>
</dbReference>
<dbReference type="STRING" id="6198.A0A075AJ57"/>
<feature type="domain" description="RrmJ-type SAM-dependent 2'-O-MTase" evidence="11">
    <location>
        <begin position="392"/>
        <end position="616"/>
    </location>
</feature>
<evidence type="ECO:0000256" key="2">
    <source>
        <dbReference type="ARBA" id="ARBA00011923"/>
    </source>
</evidence>
<dbReference type="RefSeq" id="XP_009163526.1">
    <property type="nucleotide sequence ID" value="XM_009165262.1"/>
</dbReference>
<keyword evidence="8" id="KW-0539">Nucleus</keyword>
<dbReference type="GO" id="GO:0003676">
    <property type="term" value="F:nucleic acid binding"/>
    <property type="evidence" value="ECO:0007669"/>
    <property type="project" value="UniProtKB-UniRule"/>
</dbReference>
<comment type="function">
    <text evidence="8">S-adenosyl-L-methionine-dependent methyltransferase that mediates RNA cap1 2'-O-ribose methylation to the 5'-cap structure of RNAs. Methylates the ribose of the first nucleotide of a m(7)GpppG-capped mRNA to produce m(7)GpppNmp (cap1).</text>
</comment>
<dbReference type="SMART" id="SM00456">
    <property type="entry name" value="WW"/>
    <property type="match status" value="1"/>
</dbReference>
<dbReference type="GO" id="GO:0016556">
    <property type="term" value="P:mRNA modification"/>
    <property type="evidence" value="ECO:0007669"/>
    <property type="project" value="UniProtKB-UniRule"/>
</dbReference>
<evidence type="ECO:0000256" key="4">
    <source>
        <dbReference type="ARBA" id="ARBA00022603"/>
    </source>
</evidence>
<dbReference type="InterPro" id="IPR001202">
    <property type="entry name" value="WW_dom"/>
</dbReference>
<evidence type="ECO:0000256" key="3">
    <source>
        <dbReference type="ARBA" id="ARBA00021136"/>
    </source>
</evidence>
<dbReference type="Pfam" id="PF01585">
    <property type="entry name" value="G-patch"/>
    <property type="match status" value="1"/>
</dbReference>
<name>A0A075AJ57_OPIVI</name>
<evidence type="ECO:0000313" key="12">
    <source>
        <dbReference type="EMBL" id="KER32804.1"/>
    </source>
</evidence>
<dbReference type="PROSITE" id="PS50174">
    <property type="entry name" value="G_PATCH"/>
    <property type="match status" value="1"/>
</dbReference>
<dbReference type="SUPFAM" id="SSF53335">
    <property type="entry name" value="S-adenosyl-L-methionine-dependent methyltransferases"/>
    <property type="match status" value="1"/>
</dbReference>
<keyword evidence="4 8" id="KW-0489">Methyltransferase</keyword>
<dbReference type="GO" id="GO:0006289">
    <property type="term" value="P:nucleotide-excision repair"/>
    <property type="evidence" value="ECO:0007669"/>
    <property type="project" value="InterPro"/>
</dbReference>
<dbReference type="InterPro" id="IPR004600">
    <property type="entry name" value="TFIIH_Tfb4/GTF2H3"/>
</dbReference>
<dbReference type="GO" id="GO:0000439">
    <property type="term" value="C:transcription factor TFIIH core complex"/>
    <property type="evidence" value="ECO:0007669"/>
    <property type="project" value="InterPro"/>
</dbReference>
<dbReference type="GO" id="GO:0006370">
    <property type="term" value="P:7-methylguanosine mRNA capping"/>
    <property type="evidence" value="ECO:0007669"/>
    <property type="project" value="UniProtKB-UniRule"/>
</dbReference>
<dbReference type="GO" id="GO:0006355">
    <property type="term" value="P:regulation of DNA-templated transcription"/>
    <property type="evidence" value="ECO:0007669"/>
    <property type="project" value="InterPro"/>
</dbReference>
<comment type="function">
    <text evidence="1">S-adenosyl-L-methionine-dependent methyltransferase that mediates mRNA cap1 2'-O-ribose methylation to the 5'-cap structure of mRNAs. Methylates the ribose of the first nucleotide of a m(7)GpppG-capped mRNA and small nuclear RNA (snRNA) to produce m(7)GpppRm (cap1). Displays a preference for cap0 transcripts. Cap1 modification is linked to higher levels of translation. May be involved in the interferon response pathway.</text>
</comment>
<dbReference type="PROSITE" id="PS51613">
    <property type="entry name" value="SAM_MT_RRMJ"/>
    <property type="match status" value="1"/>
</dbReference>
<dbReference type="InterPro" id="IPR036465">
    <property type="entry name" value="vWFA_dom_sf"/>
</dbReference>
<evidence type="ECO:0000259" key="9">
    <source>
        <dbReference type="PROSITE" id="PS50020"/>
    </source>
</evidence>
<dbReference type="GO" id="GO:0004483">
    <property type="term" value="F:methyltransferase cap1 activity"/>
    <property type="evidence" value="ECO:0007669"/>
    <property type="project" value="UniProtKB-UniRule"/>
</dbReference>
<dbReference type="SMART" id="SM00443">
    <property type="entry name" value="G_patch"/>
    <property type="match status" value="1"/>
</dbReference>
<dbReference type="InterPro" id="IPR002877">
    <property type="entry name" value="RNA_MeTrfase_FtsJ_dom"/>
</dbReference>
<comment type="subcellular location">
    <subcellularLocation>
        <location evidence="8">Nucleus</location>
    </subcellularLocation>
</comment>
<dbReference type="Gene3D" id="3.40.50.12760">
    <property type="match status" value="2"/>
</dbReference>
<evidence type="ECO:0000256" key="7">
    <source>
        <dbReference type="ARBA" id="ARBA00049042"/>
    </source>
</evidence>
<dbReference type="AlphaFoldDB" id="A0A075AJ57"/>
<dbReference type="PROSITE" id="PS01159">
    <property type="entry name" value="WW_DOMAIN_1"/>
    <property type="match status" value="1"/>
</dbReference>
<feature type="domain" description="G-patch" evidence="10">
    <location>
        <begin position="195"/>
        <end position="241"/>
    </location>
</feature>
<dbReference type="Gene3D" id="2.20.70.10">
    <property type="match status" value="1"/>
</dbReference>
<protein>
    <recommendedName>
        <fullName evidence="3 8">Cap-specific mRNA (nucleoside-2'-O-)-methyltransferase 1</fullName>
        <ecNumber evidence="2 8">2.1.1.57</ecNumber>
    </recommendedName>
    <alternativeName>
        <fullName evidence="8">Cap1 2'O-ribose methyltransferase 1</fullName>
    </alternativeName>
</protein>
<dbReference type="InterPro" id="IPR029063">
    <property type="entry name" value="SAM-dependent_MTases_sf"/>
</dbReference>
<dbReference type="GO" id="GO:0005737">
    <property type="term" value="C:cytoplasm"/>
    <property type="evidence" value="ECO:0007669"/>
    <property type="project" value="TreeGrafter"/>
</dbReference>
<evidence type="ECO:0000256" key="6">
    <source>
        <dbReference type="ARBA" id="ARBA00022691"/>
    </source>
</evidence>
<keyword evidence="8" id="KW-0808">Transferase</keyword>
<proteinExistence type="predicted"/>
<dbReference type="Pfam" id="PF00397">
    <property type="entry name" value="WW"/>
    <property type="match status" value="1"/>
</dbReference>
<feature type="domain" description="WW" evidence="9">
    <location>
        <begin position="1089"/>
        <end position="1123"/>
    </location>
</feature>
<dbReference type="PANTHER" id="PTHR16121:SF0">
    <property type="entry name" value="CAP-SPECIFIC MRNA (NUCLEOSIDE-2'-O-)-METHYLTRANSFERASE 1"/>
    <property type="match status" value="1"/>
</dbReference>
<dbReference type="KEGG" id="ovi:T265_01277"/>
<dbReference type="Pfam" id="PF03850">
    <property type="entry name" value="Tfb4"/>
    <property type="match status" value="1"/>
</dbReference>
<dbReference type="InterPro" id="IPR050851">
    <property type="entry name" value="mRNA_Cap_2O-Ribose_MeTrfase"/>
</dbReference>
<dbReference type="GeneID" id="20315465"/>
<dbReference type="Gene3D" id="3.40.50.410">
    <property type="entry name" value="von Willebrand factor, type A domain"/>
    <property type="match status" value="1"/>
</dbReference>
<keyword evidence="8" id="KW-0506">mRNA capping</keyword>
<keyword evidence="6 8" id="KW-0949">S-adenosyl-L-methionine</keyword>
<organism evidence="12 13">
    <name type="scientific">Opisthorchis viverrini</name>
    <name type="common">Southeast Asian liver fluke</name>
    <dbReference type="NCBI Taxonomy" id="6198"/>
    <lineage>
        <taxon>Eukaryota</taxon>
        <taxon>Metazoa</taxon>
        <taxon>Spiralia</taxon>
        <taxon>Lophotrochozoa</taxon>
        <taxon>Platyhelminthes</taxon>
        <taxon>Trematoda</taxon>
        <taxon>Digenea</taxon>
        <taxon>Opisthorchiida</taxon>
        <taxon>Opisthorchiata</taxon>
        <taxon>Opisthorchiidae</taxon>
        <taxon>Opisthorchis</taxon>
    </lineage>
</organism>
<dbReference type="InterPro" id="IPR000467">
    <property type="entry name" value="G_patch_dom"/>
</dbReference>
<keyword evidence="5 8" id="KW-0507">mRNA processing</keyword>
<dbReference type="EMBL" id="KL596631">
    <property type="protein sequence ID" value="KER32804.1"/>
    <property type="molecule type" value="Genomic_DNA"/>
</dbReference>
<gene>
    <name evidence="12" type="ORF">T265_01277</name>
</gene>
<dbReference type="GO" id="GO:0032259">
    <property type="term" value="P:methylation"/>
    <property type="evidence" value="ECO:0007669"/>
    <property type="project" value="UniProtKB-KW"/>
</dbReference>
<dbReference type="PROSITE" id="PS50020">
    <property type="entry name" value="WW_DOMAIN_2"/>
    <property type="match status" value="1"/>
</dbReference>
<dbReference type="PANTHER" id="PTHR16121">
    <property type="entry name" value="CAP-SPECIFIC MRNA (NUCLEOSIDE-2'-O-)-METHYLTRANSFERASE 1-RELATED"/>
    <property type="match status" value="1"/>
</dbReference>
<dbReference type="InterPro" id="IPR025816">
    <property type="entry name" value="RrmJ-type_MeTrfase"/>
</dbReference>
<evidence type="ECO:0000256" key="5">
    <source>
        <dbReference type="ARBA" id="ARBA00022664"/>
    </source>
</evidence>
<sequence length="1166" mass="129510">MSLPQCTEAVLGFSNLHLMFSPMNELVIIGVTPESAEIMWPASQSLPKPNTDAQRDGQYDLLGFMNDYVRRQILRRIASTESSGTSVRLASGIAKGLCYYVRTCRDLQPTKRYDEELNINSGVEALDIADKVSARMLVVRAGEDSPSQYLALMNAVFTAQKLRVQAFFGSTSFLHPTIAHPDFLVQLFFQATEAIDERAWKMMRNMGYKPGEGLGVNAQGLVEPVAVSKQKGRRGLGLVPKSDEPCVPQGTVIHSTDPLLVWTEGCDEASADGDKLWCWSRFQSPEKPRPPDTLHAFILPPNDPQALGPPIREMDHQSQFCSAHLLREMINYKNQLDSVSKMSVTESHQRCNPYEQIKKGIFMNRCLNLANATRALKIRALTSSVTLRSELIQLPRAAMKLANIDALLDGLFTDAVPKTSILYFADVCAGPGGFSEYLLWRRCNASSLSSCGGVSGQENSTQKDSTVPQLNAKGFGLTLIGSCDFRESDFLAGPCEAFLAHYGPDQDGDITKWRNLASFASLIARSTDRKGVHVIVADGGFDVSGRDNLQEVLSKRIYLCQCLCALITLQPGGHFLTKLFDTLTEFTAGLIFLMSQLFEELLIIKPVTSRPANSERKTAMTSAAEFAGNGLHTSPPSHCLTASGPLPPFAWLCEKSPSRKLVDWHTQHVAKPAQPMKRDQFIYRGYLVCKNLLSPILHMAGCPVPPAKVDPKVTNGLEGSGFKQKVRKPPGGDRLLVNTQDGEYGVLNPEVSGVVGELIEHFLAVNESLGSKDSVNSAGDTSPAGAQEVLRLCPPEALRGDNAFMEFFVSMNQEFLEPQCVALSKLLTFVHNQQLSDSRQGELKIACLEKWKINPTDRRQVPWPLMTFNHSAVIHGLLGDKERLKSLNMLPSEYYANTRVETFTEVNLANLDILIDSRVAIVCGTPYTTASAPSQPMMIYSRSSRNSDIHCTTDGGQWTRLDQVAQYLKPRLPPGTLVWGQPTYEYVTKSGRRKYALMIFDVVCIYGQDCRHLPFTERMELARRMADVVNFPGMDASYVRVAPLIRLRNLPSYVKGLPLLRCKDAPNHVPMNVHPDGIAFQPHSLLLVRHLAEPWSEAVSRTSGHTYYFNRTTCESTFELPPNQQYPFNQTQFARVPWVAGRPHEVSVQRLVQSIEHFCQTMDRKG</sequence>
<evidence type="ECO:0000259" key="11">
    <source>
        <dbReference type="PROSITE" id="PS51613"/>
    </source>
</evidence>
<evidence type="ECO:0000259" key="10">
    <source>
        <dbReference type="PROSITE" id="PS50174"/>
    </source>
</evidence>
<evidence type="ECO:0000313" key="13">
    <source>
        <dbReference type="Proteomes" id="UP000054324"/>
    </source>
</evidence>
<dbReference type="CTD" id="20315465"/>
<keyword evidence="13" id="KW-1185">Reference proteome</keyword>
<dbReference type="Pfam" id="PF01728">
    <property type="entry name" value="FtsJ"/>
    <property type="match status" value="1"/>
</dbReference>
<dbReference type="OrthoDB" id="17307at2759"/>
<dbReference type="SUPFAM" id="SSF51045">
    <property type="entry name" value="WW domain"/>
    <property type="match status" value="1"/>
</dbReference>
<accession>A0A075AJ57</accession>
<dbReference type="Proteomes" id="UP000054324">
    <property type="component" value="Unassembled WGS sequence"/>
</dbReference>
<comment type="catalytic activity">
    <reaction evidence="7 8">
        <text>a 5'-end (N(7)-methyl 5'-triphosphoguanosine)-ribonucleoside in mRNA + S-adenosyl-L-methionine = a 5'-end (N(7)-methyl 5'-triphosphoguanosine)-(2'-O-methyl-ribonucleoside) in mRNA + S-adenosyl-L-homocysteine + H(+)</text>
        <dbReference type="Rhea" id="RHEA:67020"/>
        <dbReference type="Rhea" id="RHEA-COMP:17167"/>
        <dbReference type="Rhea" id="RHEA-COMP:17168"/>
        <dbReference type="ChEBI" id="CHEBI:15378"/>
        <dbReference type="ChEBI" id="CHEBI:57856"/>
        <dbReference type="ChEBI" id="CHEBI:59789"/>
        <dbReference type="ChEBI" id="CHEBI:156461"/>
        <dbReference type="ChEBI" id="CHEBI:167609"/>
        <dbReference type="EC" id="2.1.1.57"/>
    </reaction>
</comment>
<evidence type="ECO:0000256" key="8">
    <source>
        <dbReference type="RuleBase" id="RU368012"/>
    </source>
</evidence>